<name>A0A3D9SGA9_9BACL</name>
<dbReference type="OrthoDB" id="2375893at2"/>
<gene>
    <name evidence="3" type="ORF">A8990_106163</name>
</gene>
<proteinExistence type="predicted"/>
<dbReference type="RefSeq" id="WP_116188386.1">
    <property type="nucleotide sequence ID" value="NZ_QTTN01000006.1"/>
</dbReference>
<evidence type="ECO:0000313" key="3">
    <source>
        <dbReference type="EMBL" id="REE90658.1"/>
    </source>
</evidence>
<feature type="transmembrane region" description="Helical" evidence="1">
    <location>
        <begin position="281"/>
        <end position="303"/>
    </location>
</feature>
<accession>A0A3D9SGA9</accession>
<evidence type="ECO:0000313" key="4">
    <source>
        <dbReference type="Proteomes" id="UP000256304"/>
    </source>
</evidence>
<keyword evidence="4" id="KW-1185">Reference proteome</keyword>
<feature type="transmembrane region" description="Helical" evidence="1">
    <location>
        <begin position="240"/>
        <end position="261"/>
    </location>
</feature>
<feature type="transmembrane region" description="Helical" evidence="1">
    <location>
        <begin position="183"/>
        <end position="206"/>
    </location>
</feature>
<dbReference type="InterPro" id="IPR018476">
    <property type="entry name" value="GlyceroP-diester-Pdiesterase_M"/>
</dbReference>
<organism evidence="3 4">
    <name type="scientific">Paenibacillus taihuensis</name>
    <dbReference type="NCBI Taxonomy" id="1156355"/>
    <lineage>
        <taxon>Bacteria</taxon>
        <taxon>Bacillati</taxon>
        <taxon>Bacillota</taxon>
        <taxon>Bacilli</taxon>
        <taxon>Bacillales</taxon>
        <taxon>Paenibacillaceae</taxon>
        <taxon>Paenibacillus</taxon>
    </lineage>
</organism>
<keyword evidence="1" id="KW-0812">Transmembrane</keyword>
<feature type="transmembrane region" description="Helical" evidence="1">
    <location>
        <begin position="29"/>
        <end position="48"/>
    </location>
</feature>
<feature type="domain" description="Glycerophosphoryl diester phosphodiesterase membrane" evidence="2">
    <location>
        <begin position="195"/>
        <end position="303"/>
    </location>
</feature>
<evidence type="ECO:0000259" key="2">
    <source>
        <dbReference type="Pfam" id="PF10110"/>
    </source>
</evidence>
<sequence length="311" mass="34507">MSNEPRLPLGISRMLKYSFQLYKQHFEKLFLLSLFYFGPIYLVMYLLMPAAMEQSSTSLNNLYHIFAGGAIDPTWQRETLDTGAFVSIVRMVLFSLFSILYVVLLGPVFAAANVFLVQAVFNREAPMSIKEAIKRAFQRFGALLGSSLLFGLIIFGIGIVTMILIGILFAIGAGGIYASGGGSVGGTVVGVVISFILIYIGVLLLWSYFVIRWMYYLPVTALREEPLGLGRSWALTRSSFWRLFGVMFVMNLIVGIFSVVVEPLFNAIIGSEGLATMLGQIVLILLRIVLFPLPVVLYAVSFFDLKVREEG</sequence>
<reference evidence="3 4" key="1">
    <citation type="submission" date="2018-08" db="EMBL/GenBank/DDBJ databases">
        <title>Genomic Encyclopedia of Type Strains, Phase III (KMG-III): the genomes of soil and plant-associated and newly described type strains.</title>
        <authorList>
            <person name="Whitman W."/>
        </authorList>
    </citation>
    <scope>NUCLEOTIDE SEQUENCE [LARGE SCALE GENOMIC DNA]</scope>
    <source>
        <strain evidence="3 4">CGMCC 1.10966</strain>
    </source>
</reference>
<keyword evidence="1" id="KW-1133">Transmembrane helix</keyword>
<dbReference type="Proteomes" id="UP000256304">
    <property type="component" value="Unassembled WGS sequence"/>
</dbReference>
<keyword evidence="1" id="KW-0472">Membrane</keyword>
<feature type="transmembrane region" description="Helical" evidence="1">
    <location>
        <begin position="142"/>
        <end position="171"/>
    </location>
</feature>
<dbReference type="EMBL" id="QTTN01000006">
    <property type="protein sequence ID" value="REE90658.1"/>
    <property type="molecule type" value="Genomic_DNA"/>
</dbReference>
<feature type="transmembrane region" description="Helical" evidence="1">
    <location>
        <begin position="99"/>
        <end position="121"/>
    </location>
</feature>
<evidence type="ECO:0000256" key="1">
    <source>
        <dbReference type="SAM" id="Phobius"/>
    </source>
</evidence>
<dbReference type="Pfam" id="PF10110">
    <property type="entry name" value="GPDPase_memb"/>
    <property type="match status" value="1"/>
</dbReference>
<protein>
    <submittedName>
        <fullName evidence="3">Glycerophosphoryl diester phosphodiesterase family protein</fullName>
    </submittedName>
</protein>
<comment type="caution">
    <text evidence="3">The sequence shown here is derived from an EMBL/GenBank/DDBJ whole genome shotgun (WGS) entry which is preliminary data.</text>
</comment>
<dbReference type="AlphaFoldDB" id="A0A3D9SGA9"/>